<dbReference type="Pfam" id="PF26035">
    <property type="entry name" value="DUF8010"/>
    <property type="match status" value="1"/>
</dbReference>
<accession>A0A2C8ZX20</accession>
<name>A0A2C8ZX20_9MICO</name>
<proteinExistence type="predicted"/>
<dbReference type="Proteomes" id="UP000219440">
    <property type="component" value="Unassembled WGS sequence"/>
</dbReference>
<dbReference type="AlphaFoldDB" id="A0A2C8ZX20"/>
<dbReference type="InterPro" id="IPR058323">
    <property type="entry name" value="DUF8010"/>
</dbReference>
<dbReference type="InterPro" id="IPR058498">
    <property type="entry name" value="DUF8185"/>
</dbReference>
<evidence type="ECO:0000259" key="2">
    <source>
        <dbReference type="Pfam" id="PF26572"/>
    </source>
</evidence>
<evidence type="ECO:0000313" key="3">
    <source>
        <dbReference type="EMBL" id="SOE70479.1"/>
    </source>
</evidence>
<feature type="domain" description="DUF8185" evidence="2">
    <location>
        <begin position="119"/>
        <end position="221"/>
    </location>
</feature>
<evidence type="ECO:0000259" key="1">
    <source>
        <dbReference type="Pfam" id="PF26035"/>
    </source>
</evidence>
<dbReference type="Pfam" id="PF26572">
    <property type="entry name" value="DUF8185"/>
    <property type="match status" value="1"/>
</dbReference>
<gene>
    <name evidence="3" type="ORF">SAMN06296378_2239</name>
</gene>
<dbReference type="RefSeq" id="WP_097061295.1">
    <property type="nucleotide sequence ID" value="NZ_BMLC01000003.1"/>
</dbReference>
<reference evidence="3 4" key="1">
    <citation type="submission" date="2017-09" db="EMBL/GenBank/DDBJ databases">
        <authorList>
            <person name="Ehlers B."/>
            <person name="Leendertz F.H."/>
        </authorList>
    </citation>
    <scope>NUCLEOTIDE SEQUENCE [LARGE SCALE GENOMIC DNA]</scope>
    <source>
        <strain evidence="3 4">CGMCC 1.05381</strain>
    </source>
</reference>
<evidence type="ECO:0000313" key="4">
    <source>
        <dbReference type="Proteomes" id="UP000219440"/>
    </source>
</evidence>
<sequence>MSNTFTLTDSLALGDLHVFLGRAMRVDDGSVRLIAGSGVLAVYVSVLHPAGLLDESPTVLGLRTFAIAPDDIFDVVVPVRSLLMRVEGKLEAANASPDERITISLPMQVNTVTWAAISPPRGGWITLESTDSARLEAAARAGIDEIAQAIPTGTGEQIVQRVRTEVWGRSIDELDFVPTGAAFAALSLGFLGENEPVSIYETGPWTRLTTRGGHVLVKRRAWSLTR</sequence>
<keyword evidence="4" id="KW-1185">Reference proteome</keyword>
<feature type="domain" description="DUF8010" evidence="1">
    <location>
        <begin position="3"/>
        <end position="97"/>
    </location>
</feature>
<dbReference type="EMBL" id="OCST01000004">
    <property type="protein sequence ID" value="SOE70479.1"/>
    <property type="molecule type" value="Genomic_DNA"/>
</dbReference>
<organism evidence="3 4">
    <name type="scientific">Salinibacterium xinjiangense</name>
    <dbReference type="NCBI Taxonomy" id="386302"/>
    <lineage>
        <taxon>Bacteria</taxon>
        <taxon>Bacillati</taxon>
        <taxon>Actinomycetota</taxon>
        <taxon>Actinomycetes</taxon>
        <taxon>Micrococcales</taxon>
        <taxon>Microbacteriaceae</taxon>
        <taxon>Salinibacterium</taxon>
    </lineage>
</organism>
<protein>
    <submittedName>
        <fullName evidence="3">Uncharacterized protein</fullName>
    </submittedName>
</protein>
<dbReference type="OrthoDB" id="4801220at2"/>